<dbReference type="Gene3D" id="3.30.50.10">
    <property type="entry name" value="Erythroid Transcription Factor GATA-1, subunit A"/>
    <property type="match status" value="1"/>
</dbReference>
<feature type="chain" id="PRO_5027913113" description="GATA-type domain-containing protein" evidence="5">
    <location>
        <begin position="23"/>
        <end position="168"/>
    </location>
</feature>
<keyword evidence="3" id="KW-0539">Nucleus</keyword>
<evidence type="ECO:0000256" key="4">
    <source>
        <dbReference type="PROSITE-ProRule" id="PRU00094"/>
    </source>
</evidence>
<gene>
    <name evidence="7" type="ORF">MENT_LOCUS52758</name>
</gene>
<dbReference type="PROSITE" id="PS50114">
    <property type="entry name" value="GATA_ZN_FINGER_2"/>
    <property type="match status" value="1"/>
</dbReference>
<protein>
    <recommendedName>
        <fullName evidence="6">GATA-type domain-containing protein</fullName>
    </recommendedName>
</protein>
<organism evidence="7 8">
    <name type="scientific">Meloidogyne enterolobii</name>
    <name type="common">Root-knot nematode worm</name>
    <name type="synonym">Meloidogyne mayaguensis</name>
    <dbReference type="NCBI Taxonomy" id="390850"/>
    <lineage>
        <taxon>Eukaryota</taxon>
        <taxon>Metazoa</taxon>
        <taxon>Ecdysozoa</taxon>
        <taxon>Nematoda</taxon>
        <taxon>Chromadorea</taxon>
        <taxon>Rhabditida</taxon>
        <taxon>Tylenchina</taxon>
        <taxon>Tylenchomorpha</taxon>
        <taxon>Tylenchoidea</taxon>
        <taxon>Meloidogynidae</taxon>
        <taxon>Meloidogyninae</taxon>
        <taxon>Meloidogyne</taxon>
    </lineage>
</organism>
<dbReference type="EMBL" id="CAJEWN010001689">
    <property type="protein sequence ID" value="CAD2199378.1"/>
    <property type="molecule type" value="Genomic_DNA"/>
</dbReference>
<evidence type="ECO:0000313" key="7">
    <source>
        <dbReference type="EMBL" id="CAD2199378.1"/>
    </source>
</evidence>
<keyword evidence="4" id="KW-0863">Zinc-finger</keyword>
<feature type="domain" description="GATA-type" evidence="6">
    <location>
        <begin position="128"/>
        <end position="159"/>
    </location>
</feature>
<dbReference type="InterPro" id="IPR000679">
    <property type="entry name" value="Znf_GATA"/>
</dbReference>
<keyword evidence="2" id="KW-0804">Transcription</keyword>
<evidence type="ECO:0000259" key="6">
    <source>
        <dbReference type="PROSITE" id="PS50114"/>
    </source>
</evidence>
<name>A0A6V7XJE7_MELEN</name>
<reference evidence="7 8" key="1">
    <citation type="submission" date="2020-08" db="EMBL/GenBank/DDBJ databases">
        <authorList>
            <person name="Koutsovoulos G."/>
            <person name="Danchin GJ E."/>
        </authorList>
    </citation>
    <scope>NUCLEOTIDE SEQUENCE [LARGE SCALE GENOMIC DNA]</scope>
</reference>
<dbReference type="SUPFAM" id="SSF57716">
    <property type="entry name" value="Glucocorticoid receptor-like (DNA-binding domain)"/>
    <property type="match status" value="1"/>
</dbReference>
<dbReference type="GO" id="GO:0006355">
    <property type="term" value="P:regulation of DNA-templated transcription"/>
    <property type="evidence" value="ECO:0007669"/>
    <property type="project" value="InterPro"/>
</dbReference>
<keyword evidence="4" id="KW-0479">Metal-binding</keyword>
<dbReference type="InterPro" id="IPR013088">
    <property type="entry name" value="Znf_NHR/GATA"/>
</dbReference>
<accession>A0A6V7XJE7</accession>
<comment type="caution">
    <text evidence="7">The sequence shown here is derived from an EMBL/GenBank/DDBJ whole genome shotgun (WGS) entry which is preliminary data.</text>
</comment>
<dbReference type="GO" id="GO:0043565">
    <property type="term" value="F:sequence-specific DNA binding"/>
    <property type="evidence" value="ECO:0007669"/>
    <property type="project" value="InterPro"/>
</dbReference>
<keyword evidence="4" id="KW-0862">Zinc</keyword>
<dbReference type="Proteomes" id="UP000580250">
    <property type="component" value="Unassembled WGS sequence"/>
</dbReference>
<proteinExistence type="predicted"/>
<evidence type="ECO:0000313" key="8">
    <source>
        <dbReference type="Proteomes" id="UP000580250"/>
    </source>
</evidence>
<feature type="signal peptide" evidence="5">
    <location>
        <begin position="1"/>
        <end position="22"/>
    </location>
</feature>
<evidence type="ECO:0000256" key="2">
    <source>
        <dbReference type="ARBA" id="ARBA00023163"/>
    </source>
</evidence>
<evidence type="ECO:0000256" key="1">
    <source>
        <dbReference type="ARBA" id="ARBA00023015"/>
    </source>
</evidence>
<dbReference type="AlphaFoldDB" id="A0A6V7XJE7"/>
<keyword evidence="5" id="KW-0732">Signal</keyword>
<evidence type="ECO:0000256" key="5">
    <source>
        <dbReference type="SAM" id="SignalP"/>
    </source>
</evidence>
<keyword evidence="1" id="KW-0805">Transcription regulation</keyword>
<dbReference type="OrthoDB" id="515401at2759"/>
<sequence>MNKLIIILFSYLVVLLNIQIKGKMVELKLKIKEDWEEKREFIYLKNIQIKERFILIMNVKQGNKIENYFNKKTESFCKIEIDPVEKVFVVKLNHCSKYSSQLKMRILIEIANNEIVKKFLKNLGKQKITQDRSCSICDVSDTSQWHRYSKPGHYLCAACYNKQQRMKK</sequence>
<dbReference type="GO" id="GO:0008270">
    <property type="term" value="F:zinc ion binding"/>
    <property type="evidence" value="ECO:0007669"/>
    <property type="project" value="UniProtKB-KW"/>
</dbReference>
<evidence type="ECO:0000256" key="3">
    <source>
        <dbReference type="ARBA" id="ARBA00023242"/>
    </source>
</evidence>